<comment type="caution">
    <text evidence="1">The sequence shown here is derived from an EMBL/GenBank/DDBJ whole genome shotgun (WGS) entry which is preliminary data.</text>
</comment>
<sequence>MDESIRELTTKQAVEFLNHTVAKHTLENLRYTGGGPRFRKRGVKREGRKRDTRQVVYPIDELTRWATENKLQYRTEAA</sequence>
<gene>
    <name evidence="1" type="ORF">BIFLH23_00731</name>
</gene>
<protein>
    <submittedName>
        <fullName evidence="1">Uncharacterized protein</fullName>
    </submittedName>
</protein>
<organism evidence="1 2">
    <name type="scientific">Bifidobacterium longum subsp. infantis</name>
    <dbReference type="NCBI Taxonomy" id="1682"/>
    <lineage>
        <taxon>Bacteria</taxon>
        <taxon>Bacillati</taxon>
        <taxon>Actinomycetota</taxon>
        <taxon>Actinomycetes</taxon>
        <taxon>Bifidobacteriales</taxon>
        <taxon>Bifidobacteriaceae</taxon>
        <taxon>Bifidobacterium</taxon>
    </lineage>
</organism>
<dbReference type="EMBL" id="CABWKH010000006">
    <property type="protein sequence ID" value="VWQ34417.1"/>
    <property type="molecule type" value="Genomic_DNA"/>
</dbReference>
<dbReference type="RefSeq" id="WP_053083194.1">
    <property type="nucleotide sequence ID" value="NZ_CABWKH010000006.1"/>
</dbReference>
<evidence type="ECO:0000313" key="2">
    <source>
        <dbReference type="Proteomes" id="UP000494246"/>
    </source>
</evidence>
<reference evidence="1 2" key="1">
    <citation type="submission" date="2019-10" db="EMBL/GenBank/DDBJ databases">
        <authorList>
            <consortium name="Melissa Lawson"/>
            <person name="O'neill I."/>
        </authorList>
    </citation>
    <scope>NUCLEOTIDE SEQUENCE [LARGE SCALE GENOMIC DNA]</scope>
    <source>
        <strain evidence="1">LH_23</strain>
    </source>
</reference>
<dbReference type="Proteomes" id="UP000494246">
    <property type="component" value="Unassembled WGS sequence"/>
</dbReference>
<evidence type="ECO:0000313" key="1">
    <source>
        <dbReference type="EMBL" id="VWQ34417.1"/>
    </source>
</evidence>
<accession>A0A7L9TTS3</accession>
<dbReference type="AlphaFoldDB" id="A0A7L9TTS3"/>
<name>A0A7L9TTS3_BIFLI</name>
<proteinExistence type="predicted"/>